<dbReference type="Proteomes" id="UP000077755">
    <property type="component" value="Chromosome 4"/>
</dbReference>
<dbReference type="Gramene" id="KZM80751">
    <property type="protein sequence ID" value="KZM80751"/>
    <property type="gene ID" value="DCAR_031678"/>
</dbReference>
<protein>
    <submittedName>
        <fullName evidence="2">Uncharacterized protein</fullName>
    </submittedName>
</protein>
<evidence type="ECO:0000256" key="1">
    <source>
        <dbReference type="SAM" id="MobiDB-lite"/>
    </source>
</evidence>
<reference evidence="2" key="2">
    <citation type="submission" date="2022-03" db="EMBL/GenBank/DDBJ databases">
        <title>Draft title - Genomic analysis of global carrot germplasm unveils the trajectory of domestication and the origin of high carotenoid orange carrot.</title>
        <authorList>
            <person name="Iorizzo M."/>
            <person name="Ellison S."/>
            <person name="Senalik D."/>
            <person name="Macko-Podgorni A."/>
            <person name="Grzebelus D."/>
            <person name="Bostan H."/>
            <person name="Rolling W."/>
            <person name="Curaba J."/>
            <person name="Simon P."/>
        </authorList>
    </citation>
    <scope>NUCLEOTIDE SEQUENCE</scope>
    <source>
        <tissue evidence="2">Leaf</tissue>
    </source>
</reference>
<evidence type="ECO:0000313" key="2">
    <source>
        <dbReference type="EMBL" id="WOG95174.1"/>
    </source>
</evidence>
<name>A0A175YC32_DAUCS</name>
<dbReference type="InterPro" id="IPR004252">
    <property type="entry name" value="Probable_transposase_24"/>
</dbReference>
<dbReference type="EMBL" id="CP093346">
    <property type="protein sequence ID" value="WOG95174.1"/>
    <property type="molecule type" value="Genomic_DNA"/>
</dbReference>
<gene>
    <name evidence="2" type="ORF">DCAR_0414477</name>
</gene>
<evidence type="ECO:0000313" key="3">
    <source>
        <dbReference type="Proteomes" id="UP000077755"/>
    </source>
</evidence>
<organism evidence="2 3">
    <name type="scientific">Daucus carota subsp. sativus</name>
    <name type="common">Carrot</name>
    <dbReference type="NCBI Taxonomy" id="79200"/>
    <lineage>
        <taxon>Eukaryota</taxon>
        <taxon>Viridiplantae</taxon>
        <taxon>Streptophyta</taxon>
        <taxon>Embryophyta</taxon>
        <taxon>Tracheophyta</taxon>
        <taxon>Spermatophyta</taxon>
        <taxon>Magnoliopsida</taxon>
        <taxon>eudicotyledons</taxon>
        <taxon>Gunneridae</taxon>
        <taxon>Pentapetalae</taxon>
        <taxon>asterids</taxon>
        <taxon>campanulids</taxon>
        <taxon>Apiales</taxon>
        <taxon>Apiaceae</taxon>
        <taxon>Apioideae</taxon>
        <taxon>Scandiceae</taxon>
        <taxon>Daucinae</taxon>
        <taxon>Daucus</taxon>
        <taxon>Daucus sect. Daucus</taxon>
    </lineage>
</organism>
<dbReference type="AlphaFoldDB" id="A0A175YC32"/>
<feature type="region of interest" description="Disordered" evidence="1">
    <location>
        <begin position="325"/>
        <end position="380"/>
    </location>
</feature>
<proteinExistence type="predicted"/>
<feature type="compositionally biased region" description="Acidic residues" evidence="1">
    <location>
        <begin position="337"/>
        <end position="357"/>
    </location>
</feature>
<dbReference type="Pfam" id="PF03004">
    <property type="entry name" value="Transposase_24"/>
    <property type="match status" value="1"/>
</dbReference>
<reference evidence="2" key="1">
    <citation type="journal article" date="2016" name="Nat. Genet.">
        <title>A high-quality carrot genome assembly provides new insights into carotenoid accumulation and asterid genome evolution.</title>
        <authorList>
            <person name="Iorizzo M."/>
            <person name="Ellison S."/>
            <person name="Senalik D."/>
            <person name="Zeng P."/>
            <person name="Satapoomin P."/>
            <person name="Huang J."/>
            <person name="Bowman M."/>
            <person name="Iovene M."/>
            <person name="Sanseverino W."/>
            <person name="Cavagnaro P."/>
            <person name="Yildiz M."/>
            <person name="Macko-Podgorni A."/>
            <person name="Moranska E."/>
            <person name="Grzebelus E."/>
            <person name="Grzebelus D."/>
            <person name="Ashrafi H."/>
            <person name="Zheng Z."/>
            <person name="Cheng S."/>
            <person name="Spooner D."/>
            <person name="Van Deynze A."/>
            <person name="Simon P."/>
        </authorList>
    </citation>
    <scope>NUCLEOTIDE SEQUENCE</scope>
    <source>
        <tissue evidence="2">Leaf</tissue>
    </source>
</reference>
<feature type="compositionally biased region" description="Basic and acidic residues" evidence="1">
    <location>
        <begin position="358"/>
        <end position="368"/>
    </location>
</feature>
<accession>A0A175YC32</accession>
<sequence>MRAEWKYETAFERGRKRTAFLNKCVKKFRIYYYYPEDYTVEEGNSVVREHLKRNLKHNMFIWKRDANKQVEEALKKGEEANRLMFKPHYLEEDAWKGCCDYWDSTGHKQMSETNKENRKNLKFPHASGAKPFEERRIARELETGEVMSELDLFNIVYTKKHAELMEIKEAMERAAQEFASQTGADEPPPSPATCRKKNILISLRARKLNKGKIFMNPNKTIHDFLGPEEAAEWTTSSIPARIPNHAYDMMGRALNEVTDMVQAMDGINEITRSHLDEELKKLADGAYPNKDDPVQKVLWGQYIKVAASLASSQFERFKKVIIEDTEEDGTENGHDMEDYEGNADGQNIDDEAGDMDDDRANMDGHYSDEDGSFNNTQLSP</sequence>
<keyword evidence="3" id="KW-1185">Reference proteome</keyword>